<protein>
    <submittedName>
        <fullName evidence="2">Uncharacterized protein</fullName>
    </submittedName>
</protein>
<organism evidence="2 3">
    <name type="scientific">Macleaya cordata</name>
    <name type="common">Five-seeded plume-poppy</name>
    <name type="synonym">Bocconia cordata</name>
    <dbReference type="NCBI Taxonomy" id="56857"/>
    <lineage>
        <taxon>Eukaryota</taxon>
        <taxon>Viridiplantae</taxon>
        <taxon>Streptophyta</taxon>
        <taxon>Embryophyta</taxon>
        <taxon>Tracheophyta</taxon>
        <taxon>Spermatophyta</taxon>
        <taxon>Magnoliopsida</taxon>
        <taxon>Ranunculales</taxon>
        <taxon>Papaveraceae</taxon>
        <taxon>Papaveroideae</taxon>
        <taxon>Macleaya</taxon>
    </lineage>
</organism>
<evidence type="ECO:0000256" key="1">
    <source>
        <dbReference type="SAM" id="MobiDB-lite"/>
    </source>
</evidence>
<accession>A0A200PXV5</accession>
<dbReference type="PANTHER" id="PTHR34287:SF2">
    <property type="match status" value="1"/>
</dbReference>
<dbReference type="STRING" id="56857.A0A200PXV5"/>
<reference evidence="2 3" key="1">
    <citation type="journal article" date="2017" name="Mol. Plant">
        <title>The Genome of Medicinal Plant Macleaya cordata Provides New Insights into Benzylisoquinoline Alkaloids Metabolism.</title>
        <authorList>
            <person name="Liu X."/>
            <person name="Liu Y."/>
            <person name="Huang P."/>
            <person name="Ma Y."/>
            <person name="Qing Z."/>
            <person name="Tang Q."/>
            <person name="Cao H."/>
            <person name="Cheng P."/>
            <person name="Zheng Y."/>
            <person name="Yuan Z."/>
            <person name="Zhou Y."/>
            <person name="Liu J."/>
            <person name="Tang Z."/>
            <person name="Zhuo Y."/>
            <person name="Zhang Y."/>
            <person name="Yu L."/>
            <person name="Huang J."/>
            <person name="Yang P."/>
            <person name="Peng Q."/>
            <person name="Zhang J."/>
            <person name="Jiang W."/>
            <person name="Zhang Z."/>
            <person name="Lin K."/>
            <person name="Ro D.K."/>
            <person name="Chen X."/>
            <person name="Xiong X."/>
            <person name="Shang Y."/>
            <person name="Huang S."/>
            <person name="Zeng J."/>
        </authorList>
    </citation>
    <scope>NUCLEOTIDE SEQUENCE [LARGE SCALE GENOMIC DNA]</scope>
    <source>
        <strain evidence="3">cv. BLH2017</strain>
        <tissue evidence="2">Root</tissue>
    </source>
</reference>
<dbReference type="InParanoid" id="A0A200PXV5"/>
<comment type="caution">
    <text evidence="2">The sequence shown here is derived from an EMBL/GenBank/DDBJ whole genome shotgun (WGS) entry which is preliminary data.</text>
</comment>
<dbReference type="EMBL" id="MVGT01003900">
    <property type="protein sequence ID" value="OVA03016.1"/>
    <property type="molecule type" value="Genomic_DNA"/>
</dbReference>
<dbReference type="Proteomes" id="UP000195402">
    <property type="component" value="Unassembled WGS sequence"/>
</dbReference>
<gene>
    <name evidence="2" type="ORF">BVC80_8293g13</name>
</gene>
<name>A0A200PXV5_MACCD</name>
<proteinExistence type="predicted"/>
<dbReference type="PANTHER" id="PTHR34287">
    <property type="entry name" value="OS06G0551500 PROTEIN-RELATED"/>
    <property type="match status" value="1"/>
</dbReference>
<sequence>MDISEQPYPSPSPSSSSSPCSSSSSSSVSSNMSSSSRIQMVSKSVSDRLLGKFTDVSEFDFDYGQSGLWSPPVRRNVFLSSPGYVCTHDEMFAKLETVSKANRARSRRVCFIVWGYN</sequence>
<feature type="region of interest" description="Disordered" evidence="1">
    <location>
        <begin position="1"/>
        <end position="36"/>
    </location>
</feature>
<dbReference type="AlphaFoldDB" id="A0A200PXV5"/>
<dbReference type="OMA" id="CLITALW"/>
<evidence type="ECO:0000313" key="2">
    <source>
        <dbReference type="EMBL" id="OVA03016.1"/>
    </source>
</evidence>
<evidence type="ECO:0000313" key="3">
    <source>
        <dbReference type="Proteomes" id="UP000195402"/>
    </source>
</evidence>
<keyword evidence="3" id="KW-1185">Reference proteome</keyword>
<dbReference type="OrthoDB" id="686565at2759"/>